<dbReference type="PANTHER" id="PTHR45801:SF100">
    <property type="entry name" value="C2H2-TYPE DOMAIN-CONTAINING PROTEIN"/>
    <property type="match status" value="1"/>
</dbReference>
<evidence type="ECO:0000259" key="10">
    <source>
        <dbReference type="PROSITE" id="PS50157"/>
    </source>
</evidence>
<evidence type="ECO:0000256" key="8">
    <source>
        <dbReference type="PROSITE-ProRule" id="PRU00042"/>
    </source>
</evidence>
<keyword evidence="12" id="KW-1185">Reference proteome</keyword>
<comment type="subcellular location">
    <subcellularLocation>
        <location evidence="1">Nucleus</location>
    </subcellularLocation>
</comment>
<proteinExistence type="predicted"/>
<evidence type="ECO:0000256" key="5">
    <source>
        <dbReference type="ARBA" id="ARBA00023015"/>
    </source>
</evidence>
<dbReference type="InterPro" id="IPR013087">
    <property type="entry name" value="Znf_C2H2_type"/>
</dbReference>
<dbReference type="Proteomes" id="UP000489600">
    <property type="component" value="Unassembled WGS sequence"/>
</dbReference>
<evidence type="ECO:0000256" key="2">
    <source>
        <dbReference type="ARBA" id="ARBA00022723"/>
    </source>
</evidence>
<evidence type="ECO:0000313" key="12">
    <source>
        <dbReference type="Proteomes" id="UP000489600"/>
    </source>
</evidence>
<dbReference type="PROSITE" id="PS00028">
    <property type="entry name" value="ZINC_FINGER_C2H2_1"/>
    <property type="match status" value="1"/>
</dbReference>
<evidence type="ECO:0000256" key="4">
    <source>
        <dbReference type="ARBA" id="ARBA00022833"/>
    </source>
</evidence>
<dbReference type="Gene3D" id="3.30.160.60">
    <property type="entry name" value="Classic Zinc Finger"/>
    <property type="match status" value="1"/>
</dbReference>
<keyword evidence="7" id="KW-0539">Nucleus</keyword>
<dbReference type="EMBL" id="CABITT030000007">
    <property type="protein sequence ID" value="VVB12690.1"/>
    <property type="molecule type" value="Genomic_DNA"/>
</dbReference>
<feature type="compositionally biased region" description="Basic and acidic residues" evidence="9">
    <location>
        <begin position="187"/>
        <end position="207"/>
    </location>
</feature>
<protein>
    <recommendedName>
        <fullName evidence="10">C2H2-type domain-containing protein</fullName>
    </recommendedName>
</protein>
<name>A0A565CG39_9BRAS</name>
<dbReference type="PROSITE" id="PS50157">
    <property type="entry name" value="ZINC_FINGER_C2H2_2"/>
    <property type="match status" value="1"/>
</dbReference>
<keyword evidence="5" id="KW-0805">Transcription regulation</keyword>
<reference evidence="11" key="1">
    <citation type="submission" date="2019-07" db="EMBL/GenBank/DDBJ databases">
        <authorList>
            <person name="Dittberner H."/>
        </authorList>
    </citation>
    <scope>NUCLEOTIDE SEQUENCE [LARGE SCALE GENOMIC DNA]</scope>
</reference>
<keyword evidence="4" id="KW-0862">Zinc</keyword>
<dbReference type="InterPro" id="IPR052426">
    <property type="entry name" value="Plant_dev_regulator"/>
</dbReference>
<dbReference type="SUPFAM" id="SSF57667">
    <property type="entry name" value="beta-beta-alpha zinc fingers"/>
    <property type="match status" value="1"/>
</dbReference>
<dbReference type="GO" id="GO:0008270">
    <property type="term" value="F:zinc ion binding"/>
    <property type="evidence" value="ECO:0007669"/>
    <property type="project" value="UniProtKB-KW"/>
</dbReference>
<accession>A0A565CG39</accession>
<keyword evidence="2" id="KW-0479">Metal-binding</keyword>
<evidence type="ECO:0000256" key="9">
    <source>
        <dbReference type="SAM" id="MobiDB-lite"/>
    </source>
</evidence>
<dbReference type="Pfam" id="PF13912">
    <property type="entry name" value="zf-C2H2_6"/>
    <property type="match status" value="1"/>
</dbReference>
<gene>
    <name evidence="11" type="ORF">ANE_LOCUS23134</name>
</gene>
<evidence type="ECO:0000256" key="6">
    <source>
        <dbReference type="ARBA" id="ARBA00023163"/>
    </source>
</evidence>
<dbReference type="SMART" id="SM00355">
    <property type="entry name" value="ZnF_C2H2"/>
    <property type="match status" value="1"/>
</dbReference>
<organism evidence="11 12">
    <name type="scientific">Arabis nemorensis</name>
    <dbReference type="NCBI Taxonomy" id="586526"/>
    <lineage>
        <taxon>Eukaryota</taxon>
        <taxon>Viridiplantae</taxon>
        <taxon>Streptophyta</taxon>
        <taxon>Embryophyta</taxon>
        <taxon>Tracheophyta</taxon>
        <taxon>Spermatophyta</taxon>
        <taxon>Magnoliopsida</taxon>
        <taxon>eudicotyledons</taxon>
        <taxon>Gunneridae</taxon>
        <taxon>Pentapetalae</taxon>
        <taxon>rosids</taxon>
        <taxon>malvids</taxon>
        <taxon>Brassicales</taxon>
        <taxon>Brassicaceae</taxon>
        <taxon>Arabideae</taxon>
        <taxon>Arabis</taxon>
    </lineage>
</organism>
<feature type="compositionally biased region" description="Gly residues" evidence="9">
    <location>
        <begin position="88"/>
        <end position="97"/>
    </location>
</feature>
<dbReference type="OrthoDB" id="1708403at2759"/>
<keyword evidence="6" id="KW-0804">Transcription</keyword>
<sequence>MYGGAWMWNPNKVEELMEDDDESWEVKAFEQDTKGNISGTTWPPRSYTCNFCRREFRSAQALGGHMNVHRRDRASSRAHQGPVAAAARGGGGGSRGGSGSTFLNSCVPPTLIIQSTASNIEGLSHFYQLQNPNGIFGNSGDMMNLYGTTSFPSSNLAFSVLNSPVEAPPRLIEYSTGDDESNGSMKETTRASVDEPDLELRLGHNPP</sequence>
<dbReference type="GO" id="GO:0005634">
    <property type="term" value="C:nucleus"/>
    <property type="evidence" value="ECO:0007669"/>
    <property type="project" value="UniProtKB-SubCell"/>
</dbReference>
<feature type="domain" description="C2H2-type" evidence="10">
    <location>
        <begin position="47"/>
        <end position="74"/>
    </location>
</feature>
<dbReference type="PANTHER" id="PTHR45801">
    <property type="entry name" value="OS07G0101800 PROTEIN"/>
    <property type="match status" value="1"/>
</dbReference>
<evidence type="ECO:0000256" key="1">
    <source>
        <dbReference type="ARBA" id="ARBA00004123"/>
    </source>
</evidence>
<feature type="region of interest" description="Disordered" evidence="9">
    <location>
        <begin position="173"/>
        <end position="207"/>
    </location>
</feature>
<evidence type="ECO:0000256" key="7">
    <source>
        <dbReference type="ARBA" id="ARBA00023242"/>
    </source>
</evidence>
<comment type="caution">
    <text evidence="11">The sequence shown here is derived from an EMBL/GenBank/DDBJ whole genome shotgun (WGS) entry which is preliminary data.</text>
</comment>
<dbReference type="InterPro" id="IPR036236">
    <property type="entry name" value="Znf_C2H2_sf"/>
</dbReference>
<evidence type="ECO:0000256" key="3">
    <source>
        <dbReference type="ARBA" id="ARBA00022771"/>
    </source>
</evidence>
<dbReference type="AlphaFoldDB" id="A0A565CG39"/>
<evidence type="ECO:0000313" key="11">
    <source>
        <dbReference type="EMBL" id="VVB12690.1"/>
    </source>
</evidence>
<feature type="region of interest" description="Disordered" evidence="9">
    <location>
        <begin position="70"/>
        <end position="97"/>
    </location>
</feature>
<keyword evidence="3 8" id="KW-0863">Zinc-finger</keyword>